<reference evidence="1" key="1">
    <citation type="submission" date="2021-06" db="EMBL/GenBank/DDBJ databases">
        <authorList>
            <person name="Kallberg Y."/>
            <person name="Tangrot J."/>
            <person name="Rosling A."/>
        </authorList>
    </citation>
    <scope>NUCLEOTIDE SEQUENCE</scope>
    <source>
        <strain evidence="1">CL356</strain>
    </source>
</reference>
<protein>
    <submittedName>
        <fullName evidence="1">15731_t:CDS:1</fullName>
    </submittedName>
</protein>
<proteinExistence type="predicted"/>
<organism evidence="1 2">
    <name type="scientific">Acaulospora colombiana</name>
    <dbReference type="NCBI Taxonomy" id="27376"/>
    <lineage>
        <taxon>Eukaryota</taxon>
        <taxon>Fungi</taxon>
        <taxon>Fungi incertae sedis</taxon>
        <taxon>Mucoromycota</taxon>
        <taxon>Glomeromycotina</taxon>
        <taxon>Glomeromycetes</taxon>
        <taxon>Diversisporales</taxon>
        <taxon>Acaulosporaceae</taxon>
        <taxon>Acaulospora</taxon>
    </lineage>
</organism>
<name>A0ACA9L0R4_9GLOM</name>
<accession>A0ACA9L0R4</accession>
<dbReference type="EMBL" id="CAJVPT010004148">
    <property type="protein sequence ID" value="CAG8504621.1"/>
    <property type="molecule type" value="Genomic_DNA"/>
</dbReference>
<sequence>MCGIGEKADRRPIDPPPIIQLKVYDATLPQSEKSSFLQNPYFFMYASLVAPDTDEELHLLRDGKTRSTTGSVVSSLYHLKDIDNSDAGFFVFPDLSVRMEGTYRLKLSLFEIIGRLAKRKELEPIDVSDPNRMKRVRGDGKNDDNDSRDSSDTEMHDRNSSLDELRSKRTPDSDKRRGHTSRSPSSPRPRGPYDHIPHMSHYDPNASMYAPGYPPHRPISWHDRPEYMGDPHYPHYYDMYDRRYSYHPYYYPPPMPDGSEHHRYPYPPPPAYGRPPLYPGQPAPGYYDSPPRIPHPGGDAQGAVRPYGYDLSSPYPPPQRGAPWPPHYGDRTPTRDPGAEPSSSPYRSGGPPVPPPRGPPMYPYHDYYAAPYPHPPPLPPPKPDYGTPTSNDPNSGPPPPPPPPRLYGTPTSAFAHMYPHPGRPHEYPLRHDLYGPPRYPHEPGYPPHEGSGNPYPPYGQPTSSSFNPSKPAPHSHEDSTHPPSSTNALPPASQQPSSGASDPARPENRYVQYEPSRRPYPMEQSPPTGNSGAPHNTNSTASSQQSSSYSGTVVPTATRNTPVSLPSINITDRNDRPYSGNSSGAQNHPYLSTNSSSSSSHHPVQASQHPKSPQITSQKHSPYEQHSQLPYPQPSSNSSSNRMSFTSVNEHPNGGKKNGVSPTMSACNELSSNPSSSPRSGYEGSYPPRRQGGDAEGERSVSQNGGGGEKY</sequence>
<evidence type="ECO:0000313" key="1">
    <source>
        <dbReference type="EMBL" id="CAG8504621.1"/>
    </source>
</evidence>
<dbReference type="Proteomes" id="UP000789525">
    <property type="component" value="Unassembled WGS sequence"/>
</dbReference>
<evidence type="ECO:0000313" key="2">
    <source>
        <dbReference type="Proteomes" id="UP000789525"/>
    </source>
</evidence>
<keyword evidence="2" id="KW-1185">Reference proteome</keyword>
<comment type="caution">
    <text evidence="1">The sequence shown here is derived from an EMBL/GenBank/DDBJ whole genome shotgun (WGS) entry which is preliminary data.</text>
</comment>
<gene>
    <name evidence="1" type="ORF">ACOLOM_LOCUS2949</name>
</gene>